<evidence type="ECO:0000259" key="2">
    <source>
        <dbReference type="Pfam" id="PF20151"/>
    </source>
</evidence>
<dbReference type="Proteomes" id="UP000703269">
    <property type="component" value="Unassembled WGS sequence"/>
</dbReference>
<evidence type="ECO:0000313" key="4">
    <source>
        <dbReference type="Proteomes" id="UP000703269"/>
    </source>
</evidence>
<sequence>MSSDSASQFTQYINSNYTESAIAALVLYDYLITFGQEVYTVWQRRFSIVSFLIATSRWALLIQAITTLIPGKPDKYAWPEVQD</sequence>
<organism evidence="3 4">
    <name type="scientific">Phanerochaete sordida</name>
    <dbReference type="NCBI Taxonomy" id="48140"/>
    <lineage>
        <taxon>Eukaryota</taxon>
        <taxon>Fungi</taxon>
        <taxon>Dikarya</taxon>
        <taxon>Basidiomycota</taxon>
        <taxon>Agaricomycotina</taxon>
        <taxon>Agaricomycetes</taxon>
        <taxon>Polyporales</taxon>
        <taxon>Phanerochaetaceae</taxon>
        <taxon>Phanerochaete</taxon>
    </lineage>
</organism>
<proteinExistence type="predicted"/>
<keyword evidence="4" id="KW-1185">Reference proteome</keyword>
<feature type="domain" description="DUF6533" evidence="2">
    <location>
        <begin position="17"/>
        <end position="61"/>
    </location>
</feature>
<reference evidence="3 4" key="1">
    <citation type="submission" date="2021-08" db="EMBL/GenBank/DDBJ databases">
        <title>Draft Genome Sequence of Phanerochaete sordida strain YK-624.</title>
        <authorList>
            <person name="Mori T."/>
            <person name="Dohra H."/>
            <person name="Suzuki T."/>
            <person name="Kawagishi H."/>
            <person name="Hirai H."/>
        </authorList>
    </citation>
    <scope>NUCLEOTIDE SEQUENCE [LARGE SCALE GENOMIC DNA]</scope>
    <source>
        <strain evidence="3 4">YK-624</strain>
    </source>
</reference>
<evidence type="ECO:0000313" key="3">
    <source>
        <dbReference type="EMBL" id="GJE85093.1"/>
    </source>
</evidence>
<dbReference type="EMBL" id="BPQB01000002">
    <property type="protein sequence ID" value="GJE85093.1"/>
    <property type="molecule type" value="Genomic_DNA"/>
</dbReference>
<dbReference type="Pfam" id="PF20151">
    <property type="entry name" value="DUF6533"/>
    <property type="match status" value="1"/>
</dbReference>
<feature type="transmembrane region" description="Helical" evidence="1">
    <location>
        <begin position="20"/>
        <end position="39"/>
    </location>
</feature>
<comment type="caution">
    <text evidence="3">The sequence shown here is derived from an EMBL/GenBank/DDBJ whole genome shotgun (WGS) entry which is preliminary data.</text>
</comment>
<feature type="transmembrane region" description="Helical" evidence="1">
    <location>
        <begin position="46"/>
        <end position="69"/>
    </location>
</feature>
<keyword evidence="1" id="KW-1133">Transmembrane helix</keyword>
<dbReference type="InterPro" id="IPR045340">
    <property type="entry name" value="DUF6533"/>
</dbReference>
<keyword evidence="1" id="KW-0472">Membrane</keyword>
<name>A0A9P3L8K0_9APHY</name>
<gene>
    <name evidence="3" type="ORF">PsYK624_011700</name>
</gene>
<protein>
    <recommendedName>
        <fullName evidence="2">DUF6533 domain-containing protein</fullName>
    </recommendedName>
</protein>
<dbReference type="OrthoDB" id="2745134at2759"/>
<keyword evidence="1" id="KW-0812">Transmembrane</keyword>
<dbReference type="AlphaFoldDB" id="A0A9P3L8K0"/>
<evidence type="ECO:0000256" key="1">
    <source>
        <dbReference type="SAM" id="Phobius"/>
    </source>
</evidence>
<accession>A0A9P3L8K0</accession>